<comment type="subcellular location">
    <subcellularLocation>
        <location evidence="1 6">Secreted</location>
    </subcellularLocation>
</comment>
<keyword evidence="8" id="KW-1185">Reference proteome</keyword>
<reference evidence="8" key="1">
    <citation type="journal article" date="2020" name="Nat. Commun.">
        <title>Genome sequence of the cluster root forming white lupin.</title>
        <authorList>
            <person name="Hufnagel B."/>
            <person name="Marques A."/>
            <person name="Soriano A."/>
            <person name="Marques L."/>
            <person name="Divol F."/>
            <person name="Doumas P."/>
            <person name="Sallet E."/>
            <person name="Mancinotti D."/>
            <person name="Carrere S."/>
            <person name="Marande W."/>
            <person name="Arribat S."/>
            <person name="Keller J."/>
            <person name="Huneau C."/>
            <person name="Blein T."/>
            <person name="Aime D."/>
            <person name="Laguerre M."/>
            <person name="Taylor J."/>
            <person name="Schubert V."/>
            <person name="Nelson M."/>
            <person name="Geu-Flores F."/>
            <person name="Crespi M."/>
            <person name="Gallardo-Guerrero K."/>
            <person name="Delaux P.-M."/>
            <person name="Salse J."/>
            <person name="Berges H."/>
            <person name="Guyot R."/>
            <person name="Gouzy J."/>
            <person name="Peret B."/>
        </authorList>
    </citation>
    <scope>NUCLEOTIDE SEQUENCE [LARGE SCALE GENOMIC DNA]</scope>
    <source>
        <strain evidence="8">cv. Amiga</strain>
    </source>
</reference>
<dbReference type="GO" id="GO:0060320">
    <property type="term" value="P:rejection of self pollen"/>
    <property type="evidence" value="ECO:0007669"/>
    <property type="project" value="UniProtKB-KW"/>
</dbReference>
<comment type="caution">
    <text evidence="7">The sequence shown here is derived from an EMBL/GenBank/DDBJ whole genome shotgun (WGS) entry which is preliminary data.</text>
</comment>
<comment type="similarity">
    <text evidence="2 6">Belongs to the plant self-incompatibility (S1) protein family.</text>
</comment>
<name>A0A6A4QGM9_LUPAL</name>
<dbReference type="OrthoDB" id="1741532at2759"/>
<dbReference type="EMBL" id="WOCE01000006">
    <property type="protein sequence ID" value="KAE9612727.1"/>
    <property type="molecule type" value="Genomic_DNA"/>
</dbReference>
<evidence type="ECO:0000256" key="2">
    <source>
        <dbReference type="ARBA" id="ARBA00005581"/>
    </source>
</evidence>
<dbReference type="InterPro" id="IPR010264">
    <property type="entry name" value="Self-incomp_S1"/>
</dbReference>
<keyword evidence="5 6" id="KW-0732">Signal</keyword>
<keyword evidence="4 6" id="KW-0964">Secreted</keyword>
<dbReference type="AlphaFoldDB" id="A0A6A4QGM9"/>
<evidence type="ECO:0000313" key="8">
    <source>
        <dbReference type="Proteomes" id="UP000447434"/>
    </source>
</evidence>
<dbReference type="PANTHER" id="PTHR31232:SF43">
    <property type="entry name" value="S-PROTEIN HOMOLOG 29-RELATED"/>
    <property type="match status" value="1"/>
</dbReference>
<protein>
    <recommendedName>
        <fullName evidence="6">S-protein homolog</fullName>
    </recommendedName>
</protein>
<evidence type="ECO:0000256" key="5">
    <source>
        <dbReference type="ARBA" id="ARBA00022729"/>
    </source>
</evidence>
<organism evidence="7 8">
    <name type="scientific">Lupinus albus</name>
    <name type="common">White lupine</name>
    <name type="synonym">Lupinus termis</name>
    <dbReference type="NCBI Taxonomy" id="3870"/>
    <lineage>
        <taxon>Eukaryota</taxon>
        <taxon>Viridiplantae</taxon>
        <taxon>Streptophyta</taxon>
        <taxon>Embryophyta</taxon>
        <taxon>Tracheophyta</taxon>
        <taxon>Spermatophyta</taxon>
        <taxon>Magnoliopsida</taxon>
        <taxon>eudicotyledons</taxon>
        <taxon>Gunneridae</taxon>
        <taxon>Pentapetalae</taxon>
        <taxon>rosids</taxon>
        <taxon>fabids</taxon>
        <taxon>Fabales</taxon>
        <taxon>Fabaceae</taxon>
        <taxon>Papilionoideae</taxon>
        <taxon>50 kb inversion clade</taxon>
        <taxon>genistoids sensu lato</taxon>
        <taxon>core genistoids</taxon>
        <taxon>Genisteae</taxon>
        <taxon>Lupinus</taxon>
    </lineage>
</organism>
<accession>A0A6A4QGM9</accession>
<dbReference type="GO" id="GO:0005576">
    <property type="term" value="C:extracellular region"/>
    <property type="evidence" value="ECO:0007669"/>
    <property type="project" value="UniProtKB-SubCell"/>
</dbReference>
<dbReference type="Proteomes" id="UP000447434">
    <property type="component" value="Chromosome 6"/>
</dbReference>
<gene>
    <name evidence="7" type="ORF">Lalb_Chr06g0176131</name>
</gene>
<evidence type="ECO:0000256" key="3">
    <source>
        <dbReference type="ARBA" id="ARBA00022471"/>
    </source>
</evidence>
<evidence type="ECO:0000256" key="6">
    <source>
        <dbReference type="RuleBase" id="RU367044"/>
    </source>
</evidence>
<sequence>MNAILVNKSVLLLTLLTIFVTLVSGKLFDKTKVTVTNTLSTPLLMECKDAFTNDHAHMLLPGENHRFKFYQSPLLTYIWSCRFEWKGESHMYNIYDSRRDECYHYNCYWLIKEEAPCQIIPDYNNKPVCFSWNY</sequence>
<feature type="signal peptide" evidence="6">
    <location>
        <begin position="1"/>
        <end position="25"/>
    </location>
</feature>
<dbReference type="Pfam" id="PF05938">
    <property type="entry name" value="Self-incomp_S1"/>
    <property type="match status" value="1"/>
</dbReference>
<evidence type="ECO:0000313" key="7">
    <source>
        <dbReference type="EMBL" id="KAE9612727.1"/>
    </source>
</evidence>
<evidence type="ECO:0000256" key="4">
    <source>
        <dbReference type="ARBA" id="ARBA00022525"/>
    </source>
</evidence>
<dbReference type="PANTHER" id="PTHR31232">
    <property type="match status" value="1"/>
</dbReference>
<feature type="chain" id="PRO_5025711950" description="S-protein homolog" evidence="6">
    <location>
        <begin position="26"/>
        <end position="134"/>
    </location>
</feature>
<evidence type="ECO:0000256" key="1">
    <source>
        <dbReference type="ARBA" id="ARBA00004613"/>
    </source>
</evidence>
<keyword evidence="3 6" id="KW-0713">Self-incompatibility</keyword>
<proteinExistence type="inferred from homology"/>